<dbReference type="InterPro" id="IPR022598">
    <property type="entry name" value="FcoT_ThioEstase"/>
</dbReference>
<sequence>MDASLIESTPLLVPPARPVPRELLELVLAPYLPPCRYMKHANVVPAASDTTLALRGDFVIPSSCYIDSTGHFNAVEANICVNQLGYLMFAWSLVEAKTHPFAATVGPFDLRAFREKQLPNMWILSLQTSFRRAIDPRGFQGTIEWTEVTRKRADLLMLSMSFRFSDGANGQAEGKVLFAVT</sequence>
<evidence type="ECO:0000256" key="1">
    <source>
        <dbReference type="ARBA" id="ARBA00023098"/>
    </source>
</evidence>
<dbReference type="RefSeq" id="WP_095986028.1">
    <property type="nucleotide sequence ID" value="NZ_CP022098.1"/>
</dbReference>
<evidence type="ECO:0000256" key="4">
    <source>
        <dbReference type="ARBA" id="ARBA00035127"/>
    </source>
</evidence>
<evidence type="ECO:0000256" key="5">
    <source>
        <dbReference type="ARBA" id="ARBA00035169"/>
    </source>
</evidence>
<dbReference type="AlphaFoldDB" id="A0A250J1A1"/>
<dbReference type="KEGG" id="cfus:CYFUS_003180"/>
<proteinExistence type="inferred from homology"/>
<comment type="similarity">
    <text evidence="3">Belongs to the FcoT family.</text>
</comment>
<evidence type="ECO:0000256" key="6">
    <source>
        <dbReference type="ARBA" id="ARBA00035448"/>
    </source>
</evidence>
<keyword evidence="1" id="KW-0443">Lipid metabolism</keyword>
<dbReference type="EC" id="4.3.2.11" evidence="4"/>
<dbReference type="EMBL" id="CP022098">
    <property type="protein sequence ID" value="ATB37755.1"/>
    <property type="molecule type" value="Genomic_DNA"/>
</dbReference>
<evidence type="ECO:0000256" key="2">
    <source>
        <dbReference type="ARBA" id="ARBA00023239"/>
    </source>
</evidence>
<dbReference type="GO" id="GO:0006629">
    <property type="term" value="P:lipid metabolic process"/>
    <property type="evidence" value="ECO:0007669"/>
    <property type="project" value="UniProtKB-KW"/>
</dbReference>
<dbReference type="GO" id="GO:0016829">
    <property type="term" value="F:lyase activity"/>
    <property type="evidence" value="ECO:0007669"/>
    <property type="project" value="UniProtKB-KW"/>
</dbReference>
<comment type="catalytic activity">
    <reaction evidence="7">
        <text>a (3R)-3-[(carboxymethyl)amino]fatty acid + holo-[ACP] + H(+) = a (2E)-enoyl-[ACP] + glycine + H2O</text>
        <dbReference type="Rhea" id="RHEA:74923"/>
        <dbReference type="Rhea" id="RHEA-COMP:9685"/>
        <dbReference type="Rhea" id="RHEA-COMP:9925"/>
        <dbReference type="ChEBI" id="CHEBI:15377"/>
        <dbReference type="ChEBI" id="CHEBI:15378"/>
        <dbReference type="ChEBI" id="CHEBI:57305"/>
        <dbReference type="ChEBI" id="CHEBI:64479"/>
        <dbReference type="ChEBI" id="CHEBI:78784"/>
        <dbReference type="ChEBI" id="CHEBI:193080"/>
        <dbReference type="EC" id="4.3.2.11"/>
    </reaction>
    <physiologicalReaction direction="right-to-left" evidence="7">
        <dbReference type="Rhea" id="RHEA:74925"/>
    </physiologicalReaction>
</comment>
<dbReference type="InterPro" id="IPR043064">
    <property type="entry name" value="FcoT_ThioEstase_Rv0098-like_sf"/>
</dbReference>
<dbReference type="Pfam" id="PF10862">
    <property type="entry name" value="FcoT"/>
    <property type="match status" value="1"/>
</dbReference>
<evidence type="ECO:0000256" key="3">
    <source>
        <dbReference type="ARBA" id="ARBA00035117"/>
    </source>
</evidence>
<evidence type="ECO:0000256" key="7">
    <source>
        <dbReference type="ARBA" id="ARBA00048742"/>
    </source>
</evidence>
<organism evidence="8 9">
    <name type="scientific">Cystobacter fuscus</name>
    <dbReference type="NCBI Taxonomy" id="43"/>
    <lineage>
        <taxon>Bacteria</taxon>
        <taxon>Pseudomonadati</taxon>
        <taxon>Myxococcota</taxon>
        <taxon>Myxococcia</taxon>
        <taxon>Myxococcales</taxon>
        <taxon>Cystobacterineae</taxon>
        <taxon>Archangiaceae</taxon>
        <taxon>Cystobacter</taxon>
    </lineage>
</organism>
<gene>
    <name evidence="8" type="ORF">CYFUS_003180</name>
</gene>
<dbReference type="Gene3D" id="3.10.129.30">
    <property type="entry name" value="Rv0098, thioesterase-like hot dog domain"/>
    <property type="match status" value="1"/>
</dbReference>
<name>A0A250J1A1_9BACT</name>
<evidence type="ECO:0000313" key="8">
    <source>
        <dbReference type="EMBL" id="ATB37755.1"/>
    </source>
</evidence>
<evidence type="ECO:0000313" key="9">
    <source>
        <dbReference type="Proteomes" id="UP000217257"/>
    </source>
</evidence>
<dbReference type="Proteomes" id="UP000217257">
    <property type="component" value="Chromosome"/>
</dbReference>
<keyword evidence="2" id="KW-0456">Lyase</keyword>
<accession>A0A250J1A1</accession>
<reference evidence="8 9" key="1">
    <citation type="submission" date="2017-06" db="EMBL/GenBank/DDBJ databases">
        <title>Sequencing and comparative analysis of myxobacterial genomes.</title>
        <authorList>
            <person name="Rupp O."/>
            <person name="Goesmann A."/>
            <person name="Sogaard-Andersen L."/>
        </authorList>
    </citation>
    <scope>NUCLEOTIDE SEQUENCE [LARGE SCALE GENOMIC DNA]</scope>
    <source>
        <strain evidence="8 9">DSM 52655</strain>
    </source>
</reference>
<protein>
    <recommendedName>
        <fullName evidence="5">(2E)-enoyl-[ACP] glycyltransferase</fullName>
        <ecNumber evidence="4">4.3.2.11</ecNumber>
    </recommendedName>
    <alternativeName>
        <fullName evidence="6">(2E)-unsaturated fatty acyl-[ACP] glycyltransferase</fullName>
    </alternativeName>
</protein>